<gene>
    <name evidence="4" type="ORF">CHH57_11010</name>
</gene>
<dbReference type="GO" id="GO:0008654">
    <property type="term" value="P:phospholipid biosynthetic process"/>
    <property type="evidence" value="ECO:0007669"/>
    <property type="project" value="InterPro"/>
</dbReference>
<organism evidence="4 5">
    <name type="scientific">Niallia circulans</name>
    <name type="common">Bacillus circulans</name>
    <dbReference type="NCBI Taxonomy" id="1397"/>
    <lineage>
        <taxon>Bacteria</taxon>
        <taxon>Bacillati</taxon>
        <taxon>Bacillota</taxon>
        <taxon>Bacilli</taxon>
        <taxon>Bacillales</taxon>
        <taxon>Bacillaceae</taxon>
        <taxon>Niallia</taxon>
    </lineage>
</organism>
<dbReference type="GO" id="GO:0016020">
    <property type="term" value="C:membrane"/>
    <property type="evidence" value="ECO:0007669"/>
    <property type="project" value="InterPro"/>
</dbReference>
<dbReference type="InterPro" id="IPR048254">
    <property type="entry name" value="CDP_ALCOHOL_P_TRANSF_CS"/>
</dbReference>
<dbReference type="GO" id="GO:0016780">
    <property type="term" value="F:phosphotransferase activity, for other substituted phosphate groups"/>
    <property type="evidence" value="ECO:0007669"/>
    <property type="project" value="InterPro"/>
</dbReference>
<evidence type="ECO:0000313" key="4">
    <source>
        <dbReference type="EMBL" id="PAD83071.1"/>
    </source>
</evidence>
<reference evidence="4 5" key="1">
    <citation type="submission" date="2017-07" db="EMBL/GenBank/DDBJ databases">
        <title>Isolation and whole genome analysis of endospore-forming bacteria from heroin.</title>
        <authorList>
            <person name="Kalinowski J."/>
            <person name="Ahrens B."/>
            <person name="Al-Dilaimi A."/>
            <person name="Winkler A."/>
            <person name="Wibberg D."/>
            <person name="Schleenbecker U."/>
            <person name="Ruckert C."/>
            <person name="Wolfel R."/>
            <person name="Grass G."/>
        </authorList>
    </citation>
    <scope>NUCLEOTIDE SEQUENCE [LARGE SCALE GENOMIC DNA]</scope>
    <source>
        <strain evidence="4 5">7521-2</strain>
    </source>
</reference>
<feature type="transmembrane region" description="Helical" evidence="3">
    <location>
        <begin position="112"/>
        <end position="128"/>
    </location>
</feature>
<protein>
    <submittedName>
        <fullName evidence="4">CDP-alcohol phosphatidyltransferase</fullName>
    </submittedName>
</protein>
<keyword evidence="3" id="KW-0812">Transmembrane</keyword>
<evidence type="ECO:0000256" key="3">
    <source>
        <dbReference type="SAM" id="Phobius"/>
    </source>
</evidence>
<evidence type="ECO:0000256" key="1">
    <source>
        <dbReference type="ARBA" id="ARBA00022679"/>
    </source>
</evidence>
<feature type="transmembrane region" description="Helical" evidence="3">
    <location>
        <begin position="51"/>
        <end position="73"/>
    </location>
</feature>
<dbReference type="Proteomes" id="UP000216961">
    <property type="component" value="Unassembled WGS sequence"/>
</dbReference>
<evidence type="ECO:0000313" key="5">
    <source>
        <dbReference type="Proteomes" id="UP000216961"/>
    </source>
</evidence>
<sequence length="225" mass="26835">MNLTKEYQVFKNKYIVQQRREHDYAINRYYAHVIDPFFTKIVYDLKLTPNMVTIIAGFLGIVASVFFIFDYWITGAILLQLHHFMDGADGNLARLTNNCSALGAKLDKLFDQLVRIVLFLTLAIIIDVPLWAKILFIVTIYWDLFIVHYYILPFMRRNKMKRAKWKEWFLSKGIIPGFDHFTIFFLISLGAIFQRLDVVIYIVIILKNIDWLYRVWECLKTQYRK</sequence>
<dbReference type="Gene3D" id="1.20.120.1760">
    <property type="match status" value="1"/>
</dbReference>
<dbReference type="InterPro" id="IPR000462">
    <property type="entry name" value="CDP-OH_P_trans"/>
</dbReference>
<dbReference type="PROSITE" id="PS00379">
    <property type="entry name" value="CDP_ALCOHOL_P_TRANSF"/>
    <property type="match status" value="1"/>
</dbReference>
<dbReference type="EMBL" id="NPBQ01000070">
    <property type="protein sequence ID" value="PAD83071.1"/>
    <property type="molecule type" value="Genomic_DNA"/>
</dbReference>
<comment type="similarity">
    <text evidence="2">Belongs to the CDP-alcohol phosphatidyltransferase class-I family.</text>
</comment>
<keyword evidence="3" id="KW-0472">Membrane</keyword>
<dbReference type="AlphaFoldDB" id="A0AA91TT34"/>
<dbReference type="RefSeq" id="WP_095330278.1">
    <property type="nucleotide sequence ID" value="NZ_CP026033.1"/>
</dbReference>
<keyword evidence="3" id="KW-1133">Transmembrane helix</keyword>
<dbReference type="Pfam" id="PF01066">
    <property type="entry name" value="CDP-OH_P_transf"/>
    <property type="match status" value="1"/>
</dbReference>
<proteinExistence type="inferred from homology"/>
<feature type="transmembrane region" description="Helical" evidence="3">
    <location>
        <begin position="134"/>
        <end position="152"/>
    </location>
</feature>
<dbReference type="InterPro" id="IPR043130">
    <property type="entry name" value="CDP-OH_PTrfase_TM_dom"/>
</dbReference>
<evidence type="ECO:0000256" key="2">
    <source>
        <dbReference type="RuleBase" id="RU003750"/>
    </source>
</evidence>
<accession>A0AA91TT34</accession>
<keyword evidence="1 2" id="KW-0808">Transferase</keyword>
<name>A0AA91TT34_NIACI</name>
<comment type="caution">
    <text evidence="4">The sequence shown here is derived from an EMBL/GenBank/DDBJ whole genome shotgun (WGS) entry which is preliminary data.</text>
</comment>